<dbReference type="NCBIfam" id="NF005559">
    <property type="entry name" value="PRK07231.1"/>
    <property type="match status" value="1"/>
</dbReference>
<gene>
    <name evidence="3" type="ORF">EV681_3081</name>
</gene>
<dbReference type="Proteomes" id="UP000293398">
    <property type="component" value="Unassembled WGS sequence"/>
</dbReference>
<evidence type="ECO:0000256" key="2">
    <source>
        <dbReference type="ARBA" id="ARBA00023002"/>
    </source>
</evidence>
<accession>A0A4Q7VEY4</accession>
<keyword evidence="4" id="KW-1185">Reference proteome</keyword>
<dbReference type="RefSeq" id="WP_207227079.1">
    <property type="nucleotide sequence ID" value="NZ_SHKO01000002.1"/>
</dbReference>
<dbReference type="InterPro" id="IPR002347">
    <property type="entry name" value="SDR_fam"/>
</dbReference>
<dbReference type="InterPro" id="IPR020904">
    <property type="entry name" value="Sc_DH/Rdtase_CS"/>
</dbReference>
<dbReference type="InterPro" id="IPR036291">
    <property type="entry name" value="NAD(P)-bd_dom_sf"/>
</dbReference>
<dbReference type="PANTHER" id="PTHR43639:SF1">
    <property type="entry name" value="SHORT-CHAIN DEHYDROGENASE_REDUCTASE FAMILY PROTEIN"/>
    <property type="match status" value="1"/>
</dbReference>
<dbReference type="PROSITE" id="PS00061">
    <property type="entry name" value="ADH_SHORT"/>
    <property type="match status" value="1"/>
</dbReference>
<evidence type="ECO:0000313" key="4">
    <source>
        <dbReference type="Proteomes" id="UP000293398"/>
    </source>
</evidence>
<reference evidence="3 4" key="1">
    <citation type="submission" date="2019-02" db="EMBL/GenBank/DDBJ databases">
        <title>Genomic Encyclopedia of Type Strains, Phase IV (KMG-IV): sequencing the most valuable type-strain genomes for metagenomic binning, comparative biology and taxonomic classification.</title>
        <authorList>
            <person name="Goeker M."/>
        </authorList>
    </citation>
    <scope>NUCLEOTIDE SEQUENCE [LARGE SCALE GENOMIC DNA]</scope>
    <source>
        <strain evidence="3 4">DSM 23814</strain>
    </source>
</reference>
<organism evidence="3 4">
    <name type="scientific">Advenella incenata</name>
    <dbReference type="NCBI Taxonomy" id="267800"/>
    <lineage>
        <taxon>Bacteria</taxon>
        <taxon>Pseudomonadati</taxon>
        <taxon>Pseudomonadota</taxon>
        <taxon>Betaproteobacteria</taxon>
        <taxon>Burkholderiales</taxon>
        <taxon>Alcaligenaceae</taxon>
    </lineage>
</organism>
<dbReference type="PRINTS" id="PR00081">
    <property type="entry name" value="GDHRDH"/>
</dbReference>
<dbReference type="PANTHER" id="PTHR43639">
    <property type="entry name" value="OXIDOREDUCTASE, SHORT-CHAIN DEHYDROGENASE/REDUCTASE FAMILY (AFU_ORTHOLOGUE AFUA_5G02870)"/>
    <property type="match status" value="1"/>
</dbReference>
<dbReference type="Pfam" id="PF13561">
    <property type="entry name" value="adh_short_C2"/>
    <property type="match status" value="1"/>
</dbReference>
<dbReference type="FunFam" id="3.40.50.720:FF:000084">
    <property type="entry name" value="Short-chain dehydrogenase reductase"/>
    <property type="match status" value="1"/>
</dbReference>
<keyword evidence="2" id="KW-0560">Oxidoreductase</keyword>
<evidence type="ECO:0000313" key="3">
    <source>
        <dbReference type="EMBL" id="RZT94660.1"/>
    </source>
</evidence>
<evidence type="ECO:0000256" key="1">
    <source>
        <dbReference type="ARBA" id="ARBA00006484"/>
    </source>
</evidence>
<sequence length="270" mass="28026">MENQSNNKQPAFKLAQYPELAGRVAVVTGAARGMGACFAAGLASQGVHVIGVDINEEELKAAFAKSQAADGKTQGGGTLTSLRGDVTSSESLVQIAEEAVKRFGRLDMWVSNAGVFPQSEIGSVTAEQVRQTFGVNVDGVFFGAQAAADVMQPGGVIVNMASVAAFRVRRGRAIYSATKAAVHNLTRSLAVELGDKGIRVNALAPGFIDTEMTNWVREIPGAMDKALASIPLGHIGTPEHVLGALLFLVSDSASYVSGQTLGVDGGSRHG</sequence>
<dbReference type="CDD" id="cd05233">
    <property type="entry name" value="SDR_c"/>
    <property type="match status" value="1"/>
</dbReference>
<dbReference type="PRINTS" id="PR00080">
    <property type="entry name" value="SDRFAMILY"/>
</dbReference>
<comment type="caution">
    <text evidence="3">The sequence shown here is derived from an EMBL/GenBank/DDBJ whole genome shotgun (WGS) entry which is preliminary data.</text>
</comment>
<dbReference type="AlphaFoldDB" id="A0A4Q7VEY4"/>
<comment type="similarity">
    <text evidence="1">Belongs to the short-chain dehydrogenases/reductases (SDR) family.</text>
</comment>
<proteinExistence type="inferred from homology"/>
<dbReference type="GO" id="GO:0016491">
    <property type="term" value="F:oxidoreductase activity"/>
    <property type="evidence" value="ECO:0007669"/>
    <property type="project" value="UniProtKB-KW"/>
</dbReference>
<protein>
    <submittedName>
        <fullName evidence="3">3-oxoacyl-[acyl-carrier protein] reductase</fullName>
    </submittedName>
</protein>
<dbReference type="SUPFAM" id="SSF51735">
    <property type="entry name" value="NAD(P)-binding Rossmann-fold domains"/>
    <property type="match status" value="1"/>
</dbReference>
<dbReference type="EMBL" id="SHKO01000002">
    <property type="protein sequence ID" value="RZT94660.1"/>
    <property type="molecule type" value="Genomic_DNA"/>
</dbReference>
<name>A0A4Q7VEY4_9BURK</name>
<dbReference type="Gene3D" id="3.40.50.720">
    <property type="entry name" value="NAD(P)-binding Rossmann-like Domain"/>
    <property type="match status" value="1"/>
</dbReference>